<sequence length="99" mass="11038">MKKVIALCLTLLSSEAAFAYNANPSVEIKNIRVRPTVAYVLFEGCSRYARINLSNDYYKSMFSVAMMAAASNKKVAVEFQENKSCASTEPQINFIDVKI</sequence>
<proteinExistence type="predicted"/>
<gene>
    <name evidence="2" type="ORF">QNM18_07260</name>
</gene>
<reference evidence="2 3" key="1">
    <citation type="submission" date="2023-05" db="EMBL/GenBank/DDBJ databases">
        <title>Pseudoalteromonas ardens sp. nov., Pseudoalteromonas obscura sp. nov., and Pseudoalteromonas umbrosa sp. nov., isolated from the coral Montipora capitata.</title>
        <authorList>
            <person name="Thomas E.M."/>
            <person name="Smith E.M."/>
            <person name="Papke E."/>
            <person name="Shlafstein M.D."/>
            <person name="Oline D.K."/>
            <person name="Videau P."/>
            <person name="Saw J.H."/>
            <person name="Strangman W.K."/>
            <person name="Ushijima B."/>
        </authorList>
    </citation>
    <scope>NUCLEOTIDE SEQUENCE [LARGE SCALE GENOMIC DNA]</scope>
    <source>
        <strain evidence="2 3">P94</strain>
    </source>
</reference>
<dbReference type="RefSeq" id="WP_284136765.1">
    <property type="nucleotide sequence ID" value="NZ_JASJUT010000002.1"/>
</dbReference>
<dbReference type="EMBL" id="JASJUT010000002">
    <property type="protein sequence ID" value="MDK2594844.1"/>
    <property type="molecule type" value="Genomic_DNA"/>
</dbReference>
<evidence type="ECO:0000313" key="2">
    <source>
        <dbReference type="EMBL" id="MDK2594844.1"/>
    </source>
</evidence>
<name>A0ABT7EIJ4_9GAMM</name>
<evidence type="ECO:0000313" key="3">
    <source>
        <dbReference type="Proteomes" id="UP001231915"/>
    </source>
</evidence>
<evidence type="ECO:0000256" key="1">
    <source>
        <dbReference type="SAM" id="SignalP"/>
    </source>
</evidence>
<comment type="caution">
    <text evidence="2">The sequence shown here is derived from an EMBL/GenBank/DDBJ whole genome shotgun (WGS) entry which is preliminary data.</text>
</comment>
<organism evidence="2 3">
    <name type="scientific">Pseudoalteromonas obscura</name>
    <dbReference type="NCBI Taxonomy" id="3048491"/>
    <lineage>
        <taxon>Bacteria</taxon>
        <taxon>Pseudomonadati</taxon>
        <taxon>Pseudomonadota</taxon>
        <taxon>Gammaproteobacteria</taxon>
        <taxon>Alteromonadales</taxon>
        <taxon>Pseudoalteromonadaceae</taxon>
        <taxon>Pseudoalteromonas</taxon>
    </lineage>
</organism>
<dbReference type="Proteomes" id="UP001231915">
    <property type="component" value="Unassembled WGS sequence"/>
</dbReference>
<keyword evidence="3" id="KW-1185">Reference proteome</keyword>
<protein>
    <submittedName>
        <fullName evidence="2">Uncharacterized protein</fullName>
    </submittedName>
</protein>
<feature type="signal peptide" evidence="1">
    <location>
        <begin position="1"/>
        <end position="19"/>
    </location>
</feature>
<accession>A0ABT7EIJ4</accession>
<feature type="chain" id="PRO_5045722844" evidence="1">
    <location>
        <begin position="20"/>
        <end position="99"/>
    </location>
</feature>
<keyword evidence="1" id="KW-0732">Signal</keyword>